<evidence type="ECO:0000256" key="1">
    <source>
        <dbReference type="ARBA" id="ARBA00004651"/>
    </source>
</evidence>
<dbReference type="InterPro" id="IPR056769">
    <property type="entry name" value="Piezo_TM1-24"/>
</dbReference>
<protein>
    <submittedName>
        <fullName evidence="17">Piezo type mechanosensitive ion channel component 1 (Er blood group)</fullName>
    </submittedName>
</protein>
<evidence type="ECO:0000313" key="17">
    <source>
        <dbReference type="Ensembl" id="ENSTRUP00000086991.1"/>
    </source>
</evidence>
<dbReference type="Ensembl" id="ENSTRUT00000084158.1">
    <property type="protein sequence ID" value="ENSTRUP00000086991.1"/>
    <property type="gene ID" value="ENSTRUG00000030969.1"/>
</dbReference>
<feature type="compositionally biased region" description="Basic and acidic residues" evidence="10">
    <location>
        <begin position="12"/>
        <end position="23"/>
    </location>
</feature>
<comment type="subcellular location">
    <subcellularLocation>
        <location evidence="1">Cell membrane</location>
        <topology evidence="1">Multi-pass membrane protein</topology>
    </subcellularLocation>
</comment>
<dbReference type="PANTHER" id="PTHR47049:SF5">
    <property type="entry name" value="PIEZO-TYPE MECHANOSENSITIVE ION CHANNEL COMPONENT"/>
    <property type="match status" value="1"/>
</dbReference>
<dbReference type="Pfam" id="PF12166">
    <property type="entry name" value="Piezo_cap"/>
    <property type="match status" value="2"/>
</dbReference>
<organism evidence="17 18">
    <name type="scientific">Takifugu rubripes</name>
    <name type="common">Japanese pufferfish</name>
    <name type="synonym">Fugu rubripes</name>
    <dbReference type="NCBI Taxonomy" id="31033"/>
    <lineage>
        <taxon>Eukaryota</taxon>
        <taxon>Metazoa</taxon>
        <taxon>Chordata</taxon>
        <taxon>Craniata</taxon>
        <taxon>Vertebrata</taxon>
        <taxon>Euteleostomi</taxon>
        <taxon>Actinopterygii</taxon>
        <taxon>Neopterygii</taxon>
        <taxon>Teleostei</taxon>
        <taxon>Neoteleostei</taxon>
        <taxon>Acanthomorphata</taxon>
        <taxon>Eupercaria</taxon>
        <taxon>Tetraodontiformes</taxon>
        <taxon>Tetradontoidea</taxon>
        <taxon>Tetraodontidae</taxon>
        <taxon>Takifugu</taxon>
    </lineage>
</organism>
<proteinExistence type="inferred from homology"/>
<evidence type="ECO:0000256" key="11">
    <source>
        <dbReference type="SAM" id="Phobius"/>
    </source>
</evidence>
<feature type="transmembrane region" description="Helical" evidence="11">
    <location>
        <begin position="1347"/>
        <end position="1365"/>
    </location>
</feature>
<dbReference type="Proteomes" id="UP000005226">
    <property type="component" value="Unplaced"/>
</dbReference>
<evidence type="ECO:0000256" key="6">
    <source>
        <dbReference type="ARBA" id="ARBA00022989"/>
    </source>
</evidence>
<dbReference type="Pfam" id="PF15917">
    <property type="entry name" value="Piezo_TM25-28"/>
    <property type="match status" value="1"/>
</dbReference>
<feature type="transmembrane region" description="Helical" evidence="11">
    <location>
        <begin position="660"/>
        <end position="678"/>
    </location>
</feature>
<evidence type="ECO:0000259" key="12">
    <source>
        <dbReference type="Pfam" id="PF12166"/>
    </source>
</evidence>
<feature type="transmembrane region" description="Helical" evidence="11">
    <location>
        <begin position="993"/>
        <end position="1026"/>
    </location>
</feature>
<dbReference type="GO" id="GO:0005886">
    <property type="term" value="C:plasma membrane"/>
    <property type="evidence" value="ECO:0007669"/>
    <property type="project" value="UniProtKB-SubCell"/>
</dbReference>
<dbReference type="GO" id="GO:0008381">
    <property type="term" value="F:mechanosensitive monoatomic ion channel activity"/>
    <property type="evidence" value="ECO:0007669"/>
    <property type="project" value="InterPro"/>
</dbReference>
<dbReference type="Pfam" id="PF24871">
    <property type="entry name" value="Piezo_TM1-24"/>
    <property type="match status" value="1"/>
</dbReference>
<dbReference type="GeneTree" id="ENSGT00940000157348"/>
<feature type="domain" description="Piezo TM1-24" evidence="15">
    <location>
        <begin position="7"/>
        <end position="395"/>
    </location>
</feature>
<feature type="transmembrane region" description="Helical" evidence="11">
    <location>
        <begin position="1319"/>
        <end position="1340"/>
    </location>
</feature>
<feature type="transmembrane region" description="Helical" evidence="11">
    <location>
        <begin position="1498"/>
        <end position="1521"/>
    </location>
</feature>
<accession>A0A674PMZ8</accession>
<feature type="transmembrane region" description="Helical" evidence="11">
    <location>
        <begin position="1046"/>
        <end position="1067"/>
    </location>
</feature>
<reference evidence="17" key="3">
    <citation type="submission" date="2025-09" db="UniProtKB">
        <authorList>
            <consortium name="Ensembl"/>
        </authorList>
    </citation>
    <scope>IDENTIFICATION</scope>
</reference>
<feature type="domain" description="Piezo THU9 and anchor" evidence="16">
    <location>
        <begin position="1496"/>
        <end position="1733"/>
    </location>
</feature>
<evidence type="ECO:0000259" key="13">
    <source>
        <dbReference type="Pfam" id="PF15917"/>
    </source>
</evidence>
<feature type="transmembrane region" description="Helical" evidence="11">
    <location>
        <begin position="82"/>
        <end position="101"/>
    </location>
</feature>
<dbReference type="PANTHER" id="PTHR47049">
    <property type="entry name" value="PIEZO-TYPE MECHANOSENSITIVE ION CHANNEL HOMOLOG"/>
    <property type="match status" value="1"/>
</dbReference>
<feature type="transmembrane region" description="Helical" evidence="11">
    <location>
        <begin position="1711"/>
        <end position="1735"/>
    </location>
</feature>
<feature type="transmembrane region" description="Helical" evidence="11">
    <location>
        <begin position="751"/>
        <end position="772"/>
    </location>
</feature>
<feature type="transmembrane region" description="Helical" evidence="11">
    <location>
        <begin position="1074"/>
        <end position="1091"/>
    </location>
</feature>
<feature type="transmembrane region" description="Helical" evidence="11">
    <location>
        <begin position="1602"/>
        <end position="1619"/>
    </location>
</feature>
<evidence type="ECO:0000313" key="18">
    <source>
        <dbReference type="Proteomes" id="UP000005226"/>
    </source>
</evidence>
<feature type="transmembrane region" description="Helical" evidence="11">
    <location>
        <begin position="633"/>
        <end position="654"/>
    </location>
</feature>
<feature type="transmembrane region" description="Helical" evidence="11">
    <location>
        <begin position="300"/>
        <end position="332"/>
    </location>
</feature>
<feature type="transmembrane region" description="Helical" evidence="11">
    <location>
        <begin position="1188"/>
        <end position="1209"/>
    </location>
</feature>
<keyword evidence="5 11" id="KW-0812">Transmembrane</keyword>
<evidence type="ECO:0000256" key="10">
    <source>
        <dbReference type="SAM" id="MobiDB-lite"/>
    </source>
</evidence>
<dbReference type="InterPro" id="IPR031805">
    <property type="entry name" value="Piezo_TM25-28"/>
</dbReference>
<keyword evidence="4" id="KW-1003">Cell membrane</keyword>
<evidence type="ECO:0000256" key="2">
    <source>
        <dbReference type="ARBA" id="ARBA00007821"/>
    </source>
</evidence>
<comment type="similarity">
    <text evidence="2">Belongs to the PIEZO (TC 1.A.75) family.</text>
</comment>
<feature type="transmembrane region" description="Helical" evidence="11">
    <location>
        <begin position="811"/>
        <end position="830"/>
    </location>
</feature>
<evidence type="ECO:0000259" key="14">
    <source>
        <dbReference type="Pfam" id="PF23188"/>
    </source>
</evidence>
<evidence type="ECO:0000256" key="8">
    <source>
        <dbReference type="ARBA" id="ARBA00023136"/>
    </source>
</evidence>
<gene>
    <name evidence="17" type="primary">LOC101071632</name>
</gene>
<feature type="transmembrane region" description="Helical" evidence="11">
    <location>
        <begin position="175"/>
        <end position="195"/>
    </location>
</feature>
<keyword evidence="9" id="KW-0407">Ion channel</keyword>
<evidence type="ECO:0000256" key="3">
    <source>
        <dbReference type="ARBA" id="ARBA00022448"/>
    </source>
</evidence>
<feature type="transmembrane region" description="Helical" evidence="11">
    <location>
        <begin position="517"/>
        <end position="538"/>
    </location>
</feature>
<feature type="transmembrane region" description="Helical" evidence="11">
    <location>
        <begin position="685"/>
        <end position="703"/>
    </location>
</feature>
<feature type="transmembrane region" description="Helical" evidence="11">
    <location>
        <begin position="401"/>
        <end position="427"/>
    </location>
</feature>
<evidence type="ECO:0000256" key="4">
    <source>
        <dbReference type="ARBA" id="ARBA00022475"/>
    </source>
</evidence>
<feature type="domain" description="Piezo TM25-28" evidence="13">
    <location>
        <begin position="965"/>
        <end position="1148"/>
    </location>
</feature>
<feature type="transmembrane region" description="Helical" evidence="11">
    <location>
        <begin position="1290"/>
        <end position="1313"/>
    </location>
</feature>
<keyword evidence="8 11" id="KW-0472">Membrane</keyword>
<feature type="transmembrane region" description="Helical" evidence="11">
    <location>
        <begin position="864"/>
        <end position="889"/>
    </location>
</feature>
<dbReference type="InterPro" id="IPR056768">
    <property type="entry name" value="THU_Piezo"/>
</dbReference>
<feature type="transmembrane region" description="Helical" evidence="11">
    <location>
        <begin position="56"/>
        <end position="76"/>
    </location>
</feature>
<feature type="transmembrane region" description="Helical" evidence="11">
    <location>
        <begin position="439"/>
        <end position="459"/>
    </location>
</feature>
<feature type="region of interest" description="Disordered" evidence="10">
    <location>
        <begin position="1"/>
        <end position="23"/>
    </location>
</feature>
<feature type="transmembrane region" description="Helical" evidence="11">
    <location>
        <begin position="1111"/>
        <end position="1137"/>
    </location>
</feature>
<feature type="domain" description="Piezo non-specific cation channel cap" evidence="12">
    <location>
        <begin position="1864"/>
        <end position="2029"/>
    </location>
</feature>
<dbReference type="Pfam" id="PF24874">
    <property type="entry name" value="Piezo_THU9_anchor"/>
    <property type="match status" value="1"/>
</dbReference>
<evidence type="ECO:0000259" key="16">
    <source>
        <dbReference type="Pfam" id="PF24874"/>
    </source>
</evidence>
<feature type="domain" description="Piezo transmembrane helical unit" evidence="14">
    <location>
        <begin position="1303"/>
        <end position="1425"/>
    </location>
</feature>
<feature type="compositionally biased region" description="Acidic residues" evidence="10">
    <location>
        <begin position="1"/>
        <end position="11"/>
    </location>
</feature>
<feature type="transmembrane region" description="Helical" evidence="11">
    <location>
        <begin position="466"/>
        <end position="484"/>
    </location>
</feature>
<dbReference type="Pfam" id="PF23188">
    <property type="entry name" value="THU_Piezo1"/>
    <property type="match status" value="1"/>
</dbReference>
<reference evidence="17" key="1">
    <citation type="journal article" date="2011" name="Genome Biol. Evol.">
        <title>Integration of the genetic map and genome assembly of fugu facilitates insights into distinct features of genome evolution in teleosts and mammals.</title>
        <authorList>
            <person name="Kai W."/>
            <person name="Kikuchi K."/>
            <person name="Tohari S."/>
            <person name="Chew A.K."/>
            <person name="Tay A."/>
            <person name="Fujiwara A."/>
            <person name="Hosoya S."/>
            <person name="Suetake H."/>
            <person name="Naruse K."/>
            <person name="Brenner S."/>
            <person name="Suzuki Y."/>
            <person name="Venkatesh B."/>
        </authorList>
    </citation>
    <scope>NUCLEOTIDE SEQUENCE [LARGE SCALE GENOMIC DNA]</scope>
</reference>
<feature type="transmembrane region" description="Helical" evidence="11">
    <location>
        <begin position="108"/>
        <end position="131"/>
    </location>
</feature>
<reference evidence="17" key="2">
    <citation type="submission" date="2025-08" db="UniProtKB">
        <authorList>
            <consortium name="Ensembl"/>
        </authorList>
    </citation>
    <scope>IDENTIFICATION</scope>
</reference>
<keyword evidence="7" id="KW-0406">Ion transport</keyword>
<name>A0A674PMZ8_TAKRU</name>
<evidence type="ECO:0000259" key="15">
    <source>
        <dbReference type="Pfam" id="PF24871"/>
    </source>
</evidence>
<dbReference type="InterPro" id="IPR056770">
    <property type="entry name" value="Piezo_THU9_anchor"/>
</dbReference>
<keyword evidence="3" id="KW-0813">Transport</keyword>
<evidence type="ECO:0000256" key="7">
    <source>
        <dbReference type="ARBA" id="ARBA00023065"/>
    </source>
</evidence>
<feature type="domain" description="Piezo non-specific cation channel cap" evidence="12">
    <location>
        <begin position="1771"/>
        <end position="1816"/>
    </location>
</feature>
<sequence length="2040" mass="234550">DDDHLEEEEDTASDKDEERTLHWDSEEEVSTVTRAKQLAEQFKATAWKVLWDLRRILAISLLALAGKICVSLSYQLCITMPSAFTAIYFLLFICLCTWWAFHLPISHLGFNALCVMLSFFTSGHMVCLYLYQSVLAQALFPPPSLWARLFGLKDIIQPGNCSSPYDMTLNVSYEWPVYVSPGILFLLYITLAAVLKTESYGKANQGSSLNIHCDVSRCLRSGQVITGTLVVYWIIEEHLVVIVLLLTRRSRHHTQKFWRESLSEWDSLVMVSLFLTGGSCHPPRESPFSLLGRVIMQQSYVCALIAMMVWSIMYHSWLTFVLLLWACLIWILRTRYSSATLCSPFILLYGLALCCLQYIWAIELQPELPTTLGTMRLNQLGLDRAKYPCLRLGEKGEKEPVLKVVGALVMSCYAKYWIFVCGGMFIMVSFAGKLVGYKIVYMLMFLICLCLYQVCYSLWRRLLKLFWWLVVAYTMLVLISIYTYQFEDFPGYWRNFTGFTEQQLEAIGLETFALSELFTSILIPGFFLLACILQLHYFHKPFMRITDLEDVTPLPRYRCILPGVTQLLDGVFTSKIRQHSILLLLKSEWMRSCGPPADSPTVELTPSKWGLVMDRLLVLSRRFSDTLTKVQEFVWRLLELHIAKMVALFAVWVALEEPSLMNLVLVVLWTLAMPYSAFRPMTSCLSTVWVCVIIVCKMLYQLSVVNPVEYSSNCTKVSQTHAHTQEILDSSLYKEPVDPARWFGIRKDATILGYSQSHLLLLMMLVFEATVYRHQAHHYRQLQKSPPTIPTLFATATRDTLDQGLIPCLKYLLNYTFYKFGLEICFLMMVNVIGQRMNFLMIIHGCWLVVILSKRRRAAIARVWPSYCVFLSVFMIYQYLLCLGIPPALCIEYPWRWKTPVLINSALIKWIYLPDFYTVPNSRNLIADFVLLMCASQQWKVFECERTREWTVLAGENVDDPEHVDGRLCNPAANFINCRSYLDMAKVLVFRHLFWFVLSVVFITGATRISVFGLGYLLACFFFLLFGTHFLVKPCRTRLNLWDCLIIYNVAVIISKNMLSILACVFVSAMQNGFCWVIQLFSLVCTVNGYYDPKAVNDKNCSLPVGEAGILWDSICFFFLLLQRRVFLSFYFLHVVAELQASAKQASRVLLDSAVAESLLLSPTSPFLSLPVCLCEAHGEMVQRILDLLHFLWAIVLAMVDGMTLWLNLLTKQYREMSVVLCNERYFITHKIQQVSTSASNYEVFGFKKINFIIVHFLCRGHDVPISHRRESFIEELEDSRSFFKSQNRLLKLLFALYNLLAANSEVACYLIIVLNNMVTASVISLILPILVFLWAMLSVPRPTKRFWMTAIVYTEVMVVVKYFFQFGFFPWNSAYEMAVNDDKPFFPPRILGLEKTDNYIRYDLLQLLALFFHRSLLKRYGLWDHEGPLEEQSPTPVSCIDEMRCYDVSGCCSRYQDSYVVCYTLTGHFIRIQRVYRPAKCFFGSILRAEYRAPTDVYALMFLTDVVDFIVIIFGFWAFGKHSAAADIASTLSDDQVPEAFLAMLLIQFSTMIIDRALYLRKAVLGKLIFQVILVFGIHLWMFFILPAVTERMFNQNFVAQLWYFVKCIYFGLSALQIRCGYPTRILGNFLTKNYNHLNLFLFQGFRLVPFLVELRAVMDWVWTDTTLSLSNWMCVEDIYANIFIIKCSRETEKKYPQPKGQKKKKIVKYGMGGLIIFFLICIIWFPLLFISLVRSVVGVVNHPIDVTVTIKLGGYEVTKTKHFYINISFGNNAAMQFITLYNYEDIVTAMIEGSSGSVWRISPPSRQEVIKELQGTPSGLIWPRCCSAIVPSRCRLSLCVFMDVDTLQRGKYNVRSLVCLSHVPNLFPNYLRAPNGAEAKPVSQLFKEDFLNITLSLKSDRSLNGGVNQEWWDIAIEGCAPSSCGVLPMVIFNDKVSPPSLGFLAGYGIMGLYVSVVLVIGKFVRGFFSEISHSIMFEELPCVDRILKLCTDIFLVRETGELELEEELYSKLIFLYRSPETMIKWTRDINAQDQNPGI</sequence>
<dbReference type="InterPro" id="IPR027272">
    <property type="entry name" value="Piezo"/>
</dbReference>
<keyword evidence="6 11" id="KW-1133">Transmembrane helix</keyword>
<evidence type="ECO:0000256" key="5">
    <source>
        <dbReference type="ARBA" id="ARBA00022692"/>
    </source>
</evidence>
<keyword evidence="18" id="KW-1185">Reference proteome</keyword>
<feature type="transmembrane region" description="Helical" evidence="11">
    <location>
        <begin position="1943"/>
        <end position="1966"/>
    </location>
</feature>
<feature type="transmembrane region" description="Helical" evidence="11">
    <location>
        <begin position="338"/>
        <end position="360"/>
    </location>
</feature>
<dbReference type="InterPro" id="IPR031334">
    <property type="entry name" value="Piezo_cap_dom"/>
</dbReference>
<evidence type="ECO:0000256" key="9">
    <source>
        <dbReference type="ARBA" id="ARBA00023303"/>
    </source>
</evidence>
<feature type="transmembrane region" description="Helical" evidence="11">
    <location>
        <begin position="1569"/>
        <end position="1590"/>
    </location>
</feature>